<dbReference type="InterPro" id="IPR052367">
    <property type="entry name" value="Thiosulfate_ST/Rhodanese-like"/>
</dbReference>
<dbReference type="RefSeq" id="WP_055464947.1">
    <property type="nucleotide sequence ID" value="NZ_LKHS01000001.1"/>
</dbReference>
<dbReference type="CDD" id="cd00158">
    <property type="entry name" value="RHOD"/>
    <property type="match status" value="1"/>
</dbReference>
<dbReference type="FunFam" id="3.40.250.10:FF:000049">
    <property type="entry name" value="Phage shock protein E"/>
    <property type="match status" value="1"/>
</dbReference>
<dbReference type="PANTHER" id="PTHR45431:SF3">
    <property type="entry name" value="RHODANESE-LIKE DOMAIN-CONTAINING PROTEIN 15, CHLOROPLASTIC"/>
    <property type="match status" value="1"/>
</dbReference>
<dbReference type="SMART" id="SM00450">
    <property type="entry name" value="RHOD"/>
    <property type="match status" value="1"/>
</dbReference>
<dbReference type="SUPFAM" id="SSF52821">
    <property type="entry name" value="Rhodanese/Cell cycle control phosphatase"/>
    <property type="match status" value="1"/>
</dbReference>
<dbReference type="FunCoup" id="A0A0Q2V4W3">
    <property type="interactions" value="58"/>
</dbReference>
<evidence type="ECO:0000256" key="1">
    <source>
        <dbReference type="SAM" id="SignalP"/>
    </source>
</evidence>
<proteinExistence type="predicted"/>
<organism evidence="3 4">
    <name type="scientific">Vibrio furnissii</name>
    <dbReference type="NCBI Taxonomy" id="29494"/>
    <lineage>
        <taxon>Bacteria</taxon>
        <taxon>Pseudomonadati</taxon>
        <taxon>Pseudomonadota</taxon>
        <taxon>Gammaproteobacteria</taxon>
        <taxon>Vibrionales</taxon>
        <taxon>Vibrionaceae</taxon>
        <taxon>Vibrio</taxon>
    </lineage>
</organism>
<dbReference type="GO" id="GO:0016740">
    <property type="term" value="F:transferase activity"/>
    <property type="evidence" value="ECO:0007669"/>
    <property type="project" value="UniProtKB-KW"/>
</dbReference>
<dbReference type="AlphaFoldDB" id="A0A0Q2V4W3"/>
<evidence type="ECO:0000313" key="3">
    <source>
        <dbReference type="EMBL" id="KQH87832.1"/>
    </source>
</evidence>
<protein>
    <submittedName>
        <fullName evidence="3">Sulfurtransferase</fullName>
    </submittedName>
</protein>
<dbReference type="InterPro" id="IPR036873">
    <property type="entry name" value="Rhodanese-like_dom_sf"/>
</dbReference>
<gene>
    <name evidence="3" type="ORF">AMR76_00610</name>
</gene>
<reference evidence="3 4" key="1">
    <citation type="submission" date="2015-08" db="EMBL/GenBank/DDBJ databases">
        <title>Antibacterial properties of a collection of Vibrionaceae strains.</title>
        <authorList>
            <person name="Giubergia S."/>
        </authorList>
    </citation>
    <scope>NUCLEOTIDE SEQUENCE [LARGE SCALE GENOMIC DNA]</scope>
    <source>
        <strain evidence="3 4">S0821</strain>
    </source>
</reference>
<dbReference type="EMBL" id="LKHS01000001">
    <property type="protein sequence ID" value="KQH87832.1"/>
    <property type="molecule type" value="Genomic_DNA"/>
</dbReference>
<feature type="domain" description="Rhodanese" evidence="2">
    <location>
        <begin position="35"/>
        <end position="122"/>
    </location>
</feature>
<feature type="signal peptide" evidence="1">
    <location>
        <begin position="1"/>
        <end position="24"/>
    </location>
</feature>
<keyword evidence="1" id="KW-0732">Signal</keyword>
<name>A0A0Q2V4W3_VIBFU</name>
<dbReference type="Pfam" id="PF00581">
    <property type="entry name" value="Rhodanese"/>
    <property type="match status" value="1"/>
</dbReference>
<comment type="caution">
    <text evidence="3">The sequence shown here is derived from an EMBL/GenBank/DDBJ whole genome shotgun (WGS) entry which is preliminary data.</text>
</comment>
<keyword evidence="3" id="KW-0808">Transferase</keyword>
<accession>A0A0Q2V4W3</accession>
<dbReference type="InterPro" id="IPR001763">
    <property type="entry name" value="Rhodanese-like_dom"/>
</dbReference>
<dbReference type="PANTHER" id="PTHR45431">
    <property type="entry name" value="RHODANESE-LIKE DOMAIN-CONTAINING PROTEIN 15, CHLOROPLASTIC"/>
    <property type="match status" value="1"/>
</dbReference>
<evidence type="ECO:0000313" key="4">
    <source>
        <dbReference type="Proteomes" id="UP000051221"/>
    </source>
</evidence>
<dbReference type="InParanoid" id="A0A0Q2V4W3"/>
<evidence type="ECO:0000259" key="2">
    <source>
        <dbReference type="PROSITE" id="PS50206"/>
    </source>
</evidence>
<sequence>MPTFHWKAACLALLLALPAAPLLASERSELAWQMIDSGALVVDVRTPDEFAEGHVENAHNIPLSDVATGFAAIDKDQPIVVYCRSGNRSAMAMQALLEQGFTNVHNGGGLNEMQETRLELTPLN</sequence>
<feature type="chain" id="PRO_5006198530" evidence="1">
    <location>
        <begin position="25"/>
        <end position="124"/>
    </location>
</feature>
<dbReference type="PROSITE" id="PS50206">
    <property type="entry name" value="RHODANESE_3"/>
    <property type="match status" value="1"/>
</dbReference>
<dbReference type="Proteomes" id="UP000051221">
    <property type="component" value="Unassembled WGS sequence"/>
</dbReference>
<keyword evidence="4" id="KW-1185">Reference proteome</keyword>
<dbReference type="Gene3D" id="3.40.250.10">
    <property type="entry name" value="Rhodanese-like domain"/>
    <property type="match status" value="1"/>
</dbReference>